<dbReference type="EMBL" id="GGEC01079320">
    <property type="protein sequence ID" value="MBX59804.1"/>
    <property type="molecule type" value="Transcribed_RNA"/>
</dbReference>
<reference evidence="1" key="1">
    <citation type="submission" date="2018-02" db="EMBL/GenBank/DDBJ databases">
        <title>Rhizophora mucronata_Transcriptome.</title>
        <authorList>
            <person name="Meera S.P."/>
            <person name="Sreeshan A."/>
            <person name="Augustine A."/>
        </authorList>
    </citation>
    <scope>NUCLEOTIDE SEQUENCE</scope>
    <source>
        <tissue evidence="1">Leaf</tissue>
    </source>
</reference>
<proteinExistence type="predicted"/>
<protein>
    <submittedName>
        <fullName evidence="1">Uncharacterized protein</fullName>
    </submittedName>
</protein>
<dbReference type="AlphaFoldDB" id="A0A2P2PYI6"/>
<name>A0A2P2PYI6_RHIMU</name>
<sequence>MVQLHGSTASLSQFSRTPRGSWRDSFIAIKACTSKLTPFGDNNPCAVIQNHEKVTK</sequence>
<accession>A0A2P2PYI6</accession>
<organism evidence="1">
    <name type="scientific">Rhizophora mucronata</name>
    <name type="common">Asiatic mangrove</name>
    <dbReference type="NCBI Taxonomy" id="61149"/>
    <lineage>
        <taxon>Eukaryota</taxon>
        <taxon>Viridiplantae</taxon>
        <taxon>Streptophyta</taxon>
        <taxon>Embryophyta</taxon>
        <taxon>Tracheophyta</taxon>
        <taxon>Spermatophyta</taxon>
        <taxon>Magnoliopsida</taxon>
        <taxon>eudicotyledons</taxon>
        <taxon>Gunneridae</taxon>
        <taxon>Pentapetalae</taxon>
        <taxon>rosids</taxon>
        <taxon>fabids</taxon>
        <taxon>Malpighiales</taxon>
        <taxon>Rhizophoraceae</taxon>
        <taxon>Rhizophora</taxon>
    </lineage>
</organism>
<evidence type="ECO:0000313" key="1">
    <source>
        <dbReference type="EMBL" id="MBX59804.1"/>
    </source>
</evidence>